<evidence type="ECO:0000313" key="14">
    <source>
        <dbReference type="EnsemblMetazoa" id="PHUM163900-PA"/>
    </source>
</evidence>
<comment type="similarity">
    <text evidence="3">Belongs to the enoyl-CoA hydratase/isomerase family.</text>
</comment>
<dbReference type="GO" id="GO:0005739">
    <property type="term" value="C:mitochondrion"/>
    <property type="evidence" value="ECO:0007669"/>
    <property type="project" value="TreeGrafter"/>
</dbReference>
<dbReference type="CTD" id="8236590"/>
<evidence type="ECO:0000256" key="11">
    <source>
        <dbReference type="ARBA" id="ARBA00055786"/>
    </source>
</evidence>
<dbReference type="CDD" id="cd06558">
    <property type="entry name" value="crotonase-like"/>
    <property type="match status" value="1"/>
</dbReference>
<keyword evidence="4" id="KW-0276">Fatty acid metabolism</keyword>
<dbReference type="RefSeq" id="XP_002424936.1">
    <property type="nucleotide sequence ID" value="XM_002424891.1"/>
</dbReference>
<dbReference type="AlphaFoldDB" id="E0VFP2"/>
<keyword evidence="7" id="KW-0576">Peroxisome</keyword>
<dbReference type="FunCoup" id="E0VFP2">
    <property type="interactions" value="1318"/>
</dbReference>
<evidence type="ECO:0000256" key="6">
    <source>
        <dbReference type="ARBA" id="ARBA00023098"/>
    </source>
</evidence>
<dbReference type="GO" id="GO:0005777">
    <property type="term" value="C:peroxisome"/>
    <property type="evidence" value="ECO:0007669"/>
    <property type="project" value="UniProtKB-SubCell"/>
</dbReference>
<evidence type="ECO:0000256" key="1">
    <source>
        <dbReference type="ARBA" id="ARBA00004275"/>
    </source>
</evidence>
<evidence type="ECO:0000256" key="8">
    <source>
        <dbReference type="ARBA" id="ARBA00023235"/>
    </source>
</evidence>
<dbReference type="eggNOG" id="KOG1681">
    <property type="taxonomic scope" value="Eukaryota"/>
</dbReference>
<gene>
    <name evidence="14" type="primary">8236590</name>
    <name evidence="13" type="ORF">Phum_PHUM163900</name>
</gene>
<dbReference type="Gene3D" id="3.90.226.10">
    <property type="entry name" value="2-enoyl-CoA Hydratase, Chain A, domain 1"/>
    <property type="match status" value="1"/>
</dbReference>
<dbReference type="FunFam" id="1.10.12.10:FF:000004">
    <property type="entry name" value="Delta3,5-delta2,4-dienoyl-CoA isomerase"/>
    <property type="match status" value="1"/>
</dbReference>
<evidence type="ECO:0000256" key="5">
    <source>
        <dbReference type="ARBA" id="ARBA00022990"/>
    </source>
</evidence>
<keyword evidence="15" id="KW-1185">Reference proteome</keyword>
<keyword evidence="6" id="KW-0443">Lipid metabolism</keyword>
<evidence type="ECO:0000256" key="7">
    <source>
        <dbReference type="ARBA" id="ARBA00023140"/>
    </source>
</evidence>
<reference evidence="13" key="1">
    <citation type="submission" date="2007-04" db="EMBL/GenBank/DDBJ databases">
        <title>Annotation of Pediculus humanus corporis strain USDA.</title>
        <authorList>
            <person name="Kirkness E."/>
            <person name="Hannick L."/>
            <person name="Hass B."/>
            <person name="Bruggner R."/>
            <person name="Lawson D."/>
            <person name="Bidwell S."/>
            <person name="Joardar V."/>
            <person name="Caler E."/>
            <person name="Walenz B."/>
            <person name="Inman J."/>
            <person name="Schobel S."/>
            <person name="Galinsky K."/>
            <person name="Amedeo P."/>
            <person name="Strausberg R."/>
        </authorList>
    </citation>
    <scope>NUCLEOTIDE SEQUENCE</scope>
    <source>
        <strain>USDA</strain>
    </source>
</reference>
<sequence length="290" mass="31883">MELSTLQAFKCSTFPTFKTLSLTNPKPFVVHVELNRPEKLNAMNNTMWKEIGECFNNLSSNPDCRVIILSGKGPKLFTAGIDLHDMISLGAELSQHEDIARKSKILWGLIKTYQTSISSLEKCHKPVIGAVHGPCIGGGLNLICATDIRYCTSDAWFQNKEIDIGMAADVGTLQRMPKIIGSTSLVNELAYTCRKFPASEAKESGFVSKIFDSKESMIEASLKLAETIAQKSPVAVQVTKRSLIYSRDHTVDEGLENIALYNMSMLLSEDFLNAVTAQATKGDPPVFSKL</sequence>
<accession>E0VFP2</accession>
<dbReference type="HOGENOM" id="CLU_009834_7_0_1"/>
<dbReference type="InterPro" id="IPR014748">
    <property type="entry name" value="Enoyl-CoA_hydra_C"/>
</dbReference>
<dbReference type="GO" id="GO:0016829">
    <property type="term" value="F:lyase activity"/>
    <property type="evidence" value="ECO:0007669"/>
    <property type="project" value="UniProtKB-KW"/>
</dbReference>
<evidence type="ECO:0000256" key="3">
    <source>
        <dbReference type="ARBA" id="ARBA00005254"/>
    </source>
</evidence>
<evidence type="ECO:0000313" key="15">
    <source>
        <dbReference type="Proteomes" id="UP000009046"/>
    </source>
</evidence>
<name>E0VFP2_PEDHC</name>
<keyword evidence="8 13" id="KW-0413">Isomerase</keyword>
<protein>
    <recommendedName>
        <fullName evidence="12">Delta(3,5)-Delta(2,4)-dienoyl-CoA isomerase, mitochondrial</fullName>
    </recommendedName>
</protein>
<dbReference type="Proteomes" id="UP000009046">
    <property type="component" value="Unassembled WGS sequence"/>
</dbReference>
<keyword evidence="13" id="KW-0456">Lyase</keyword>
<reference evidence="14" key="3">
    <citation type="submission" date="2021-02" db="UniProtKB">
        <authorList>
            <consortium name="EnsemblMetazoa"/>
        </authorList>
    </citation>
    <scope>IDENTIFICATION</scope>
    <source>
        <strain evidence="14">USDA</strain>
    </source>
</reference>
<evidence type="ECO:0000256" key="12">
    <source>
        <dbReference type="ARBA" id="ARBA00071021"/>
    </source>
</evidence>
<evidence type="ECO:0000256" key="9">
    <source>
        <dbReference type="ARBA" id="ARBA00051408"/>
    </source>
</evidence>
<dbReference type="PANTHER" id="PTHR43149:SF1">
    <property type="entry name" value="DELTA(3,5)-DELTA(2,4)-DIENOYL-COA ISOMERASE, MITOCHONDRIAL"/>
    <property type="match status" value="1"/>
</dbReference>
<organism>
    <name type="scientific">Pediculus humanus subsp. corporis</name>
    <name type="common">Body louse</name>
    <dbReference type="NCBI Taxonomy" id="121224"/>
    <lineage>
        <taxon>Eukaryota</taxon>
        <taxon>Metazoa</taxon>
        <taxon>Ecdysozoa</taxon>
        <taxon>Arthropoda</taxon>
        <taxon>Hexapoda</taxon>
        <taxon>Insecta</taxon>
        <taxon>Pterygota</taxon>
        <taxon>Neoptera</taxon>
        <taxon>Paraneoptera</taxon>
        <taxon>Psocodea</taxon>
        <taxon>Troctomorpha</taxon>
        <taxon>Phthiraptera</taxon>
        <taxon>Anoplura</taxon>
        <taxon>Pediculidae</taxon>
        <taxon>Pediculus</taxon>
    </lineage>
</organism>
<dbReference type="KEGG" id="phu:Phum_PHUM163900"/>
<dbReference type="InParanoid" id="E0VFP2"/>
<dbReference type="FunFam" id="3.90.226.10:FF:000024">
    <property type="entry name" value="Delta3,5-delta2,4-dienoyl-CoA isomerase"/>
    <property type="match status" value="1"/>
</dbReference>
<dbReference type="GO" id="GO:0051750">
    <property type="term" value="F:delta(3,5)-delta(2,4)-dienoyl-CoA isomerase activity"/>
    <property type="evidence" value="ECO:0007669"/>
    <property type="project" value="TreeGrafter"/>
</dbReference>
<dbReference type="Gene3D" id="1.10.12.10">
    <property type="entry name" value="Lyase 2-enoyl-coa Hydratase, Chain A, domain 2"/>
    <property type="match status" value="1"/>
</dbReference>
<dbReference type="EMBL" id="AAZO01001915">
    <property type="status" value="NOT_ANNOTATED_CDS"/>
    <property type="molecule type" value="Genomic_DNA"/>
</dbReference>
<dbReference type="EnsemblMetazoa" id="PHUM163900-RA">
    <property type="protein sequence ID" value="PHUM163900-PA"/>
    <property type="gene ID" value="PHUM163900"/>
</dbReference>
<dbReference type="Pfam" id="PF00378">
    <property type="entry name" value="ECH_1"/>
    <property type="match status" value="1"/>
</dbReference>
<dbReference type="PANTHER" id="PTHR43149">
    <property type="entry name" value="ENOYL-COA HYDRATASE"/>
    <property type="match status" value="1"/>
</dbReference>
<comment type="catalytic activity">
    <reaction evidence="9">
        <text>(3E,5Z)-octadienoyl-CoA = (2E,4E)-octadienoyl-CoA</text>
        <dbReference type="Rhea" id="RHEA:45244"/>
        <dbReference type="ChEBI" id="CHEBI:62243"/>
        <dbReference type="ChEBI" id="CHEBI:85108"/>
    </reaction>
</comment>
<proteinExistence type="inferred from homology"/>
<dbReference type="InterPro" id="IPR029045">
    <property type="entry name" value="ClpP/crotonase-like_dom_sf"/>
</dbReference>
<comment type="function">
    <text evidence="11">Isomerization of 3-trans,5-cis-dienoyl-CoA to 2-trans,4-trans-dienoyl-CoA.</text>
</comment>
<dbReference type="GO" id="GO:0006635">
    <property type="term" value="P:fatty acid beta-oxidation"/>
    <property type="evidence" value="ECO:0007669"/>
    <property type="project" value="UniProtKB-UniPathway"/>
</dbReference>
<dbReference type="OMA" id="QYVAHVE"/>
<evidence type="ECO:0000256" key="2">
    <source>
        <dbReference type="ARBA" id="ARBA00005005"/>
    </source>
</evidence>
<dbReference type="SUPFAM" id="SSF52096">
    <property type="entry name" value="ClpP/crotonase"/>
    <property type="match status" value="1"/>
</dbReference>
<comment type="pathway">
    <text evidence="2">Lipid metabolism; fatty acid beta-oxidation.</text>
</comment>
<dbReference type="EMBL" id="DS235123">
    <property type="protein sequence ID" value="EEB12198.1"/>
    <property type="molecule type" value="Genomic_DNA"/>
</dbReference>
<evidence type="ECO:0000256" key="4">
    <source>
        <dbReference type="ARBA" id="ARBA00022832"/>
    </source>
</evidence>
<reference evidence="13" key="2">
    <citation type="submission" date="2007-04" db="EMBL/GenBank/DDBJ databases">
        <title>The genome of the human body louse.</title>
        <authorList>
            <consortium name="The Human Body Louse Genome Consortium"/>
            <person name="Kirkness E."/>
            <person name="Walenz B."/>
            <person name="Hass B."/>
            <person name="Bruggner R."/>
            <person name="Strausberg R."/>
        </authorList>
    </citation>
    <scope>NUCLEOTIDE SEQUENCE</scope>
    <source>
        <strain>USDA</strain>
    </source>
</reference>
<evidence type="ECO:0000256" key="10">
    <source>
        <dbReference type="ARBA" id="ARBA00052809"/>
    </source>
</evidence>
<comment type="subcellular location">
    <subcellularLocation>
        <location evidence="1">Peroxisome</location>
    </subcellularLocation>
</comment>
<dbReference type="InterPro" id="IPR045002">
    <property type="entry name" value="Ech1-like"/>
</dbReference>
<dbReference type="VEuPathDB" id="VectorBase:PHUM163900"/>
<comment type="catalytic activity">
    <reaction evidence="10">
        <text>(3E,5Z,8Z,11Z,14Z)-eicosapentaenoyl-CoA = (2E,4E,8Z,11Z,14Z)-eicosapentaenoyl-CoA</text>
        <dbReference type="Rhea" id="RHEA:45224"/>
        <dbReference type="ChEBI" id="CHEBI:85090"/>
        <dbReference type="ChEBI" id="CHEBI:85091"/>
    </reaction>
</comment>
<evidence type="ECO:0000313" key="13">
    <source>
        <dbReference type="EMBL" id="EEB12198.1"/>
    </source>
</evidence>
<dbReference type="UniPathway" id="UPA00659"/>
<dbReference type="InterPro" id="IPR001753">
    <property type="entry name" value="Enoyl-CoA_hydra/iso"/>
</dbReference>
<dbReference type="OrthoDB" id="14970at2759"/>
<dbReference type="STRING" id="121224.E0VFP2"/>
<keyword evidence="5" id="KW-0007">Acetylation</keyword>
<dbReference type="GeneID" id="8236590"/>